<keyword evidence="3" id="KW-0012">Acyltransferase</keyword>
<dbReference type="EMBL" id="JMPJ01000042">
    <property type="protein sequence ID" value="KFC82280.1"/>
    <property type="molecule type" value="Genomic_DNA"/>
</dbReference>
<feature type="transmembrane region" description="Helical" evidence="1">
    <location>
        <begin position="49"/>
        <end position="68"/>
    </location>
</feature>
<feature type="domain" description="Acyltransferase 3" evidence="2">
    <location>
        <begin position="10"/>
        <end position="398"/>
    </location>
</feature>
<dbReference type="GeneID" id="78379887"/>
<name>A0A085GEY5_EWIA3</name>
<keyword evidence="3" id="KW-0808">Transferase</keyword>
<accession>A0A085GEY5</accession>
<feature type="transmembrane region" description="Helical" evidence="1">
    <location>
        <begin position="384"/>
        <end position="404"/>
    </location>
</feature>
<dbReference type="AlphaFoldDB" id="A0A085GEY5"/>
<dbReference type="GO" id="GO:0016747">
    <property type="term" value="F:acyltransferase activity, transferring groups other than amino-acyl groups"/>
    <property type="evidence" value="ECO:0007669"/>
    <property type="project" value="InterPro"/>
</dbReference>
<feature type="transmembrane region" description="Helical" evidence="1">
    <location>
        <begin position="165"/>
        <end position="188"/>
    </location>
</feature>
<reference evidence="3 4" key="1">
    <citation type="submission" date="2014-05" db="EMBL/GenBank/DDBJ databases">
        <title>ATOL: Assembling a taxonomically balanced genome-scale reconstruction of the evolutionary history of the Enterobacteriaceae.</title>
        <authorList>
            <person name="Plunkett G.III."/>
            <person name="Neeno-Eckwall E.C."/>
            <person name="Glasner J.D."/>
            <person name="Perna N.T."/>
        </authorList>
    </citation>
    <scope>NUCLEOTIDE SEQUENCE [LARGE SCALE GENOMIC DNA]</scope>
    <source>
        <strain evidence="3 4">ATCC 33852</strain>
    </source>
</reference>
<feature type="transmembrane region" description="Helical" evidence="1">
    <location>
        <begin position="89"/>
        <end position="111"/>
    </location>
</feature>
<dbReference type="EC" id="2.3.1.-" evidence="3"/>
<evidence type="ECO:0000259" key="2">
    <source>
        <dbReference type="Pfam" id="PF01757"/>
    </source>
</evidence>
<organism evidence="3 4">
    <name type="scientific">Ewingella americana (strain ATCC 33852 / DSM 4580 / CCUG 14506 / JCM 5911 / LMG 7869 / NCTC 12157 / CDC 1468-78)</name>
    <dbReference type="NCBI Taxonomy" id="910964"/>
    <lineage>
        <taxon>Bacteria</taxon>
        <taxon>Pseudomonadati</taxon>
        <taxon>Pseudomonadota</taxon>
        <taxon>Gammaproteobacteria</taxon>
        <taxon>Enterobacterales</taxon>
        <taxon>Yersiniaceae</taxon>
        <taxon>Ewingella</taxon>
    </lineage>
</organism>
<comment type="caution">
    <text evidence="3">The sequence shown here is derived from an EMBL/GenBank/DDBJ whole genome shotgun (WGS) entry which is preliminary data.</text>
</comment>
<evidence type="ECO:0000256" key="1">
    <source>
        <dbReference type="SAM" id="Phobius"/>
    </source>
</evidence>
<feature type="transmembrane region" description="Helical" evidence="1">
    <location>
        <begin position="268"/>
        <end position="287"/>
    </location>
</feature>
<feature type="transmembrane region" description="Helical" evidence="1">
    <location>
        <begin position="239"/>
        <end position="256"/>
    </location>
</feature>
<feature type="transmembrane region" description="Helical" evidence="1">
    <location>
        <begin position="293"/>
        <end position="312"/>
    </location>
</feature>
<dbReference type="RefSeq" id="WP_034790197.1">
    <property type="nucleotide sequence ID" value="NZ_JMPJ01000042.1"/>
</dbReference>
<dbReference type="STRING" id="910964.GEAM_1539"/>
<dbReference type="InterPro" id="IPR050879">
    <property type="entry name" value="Acyltransferase_3"/>
</dbReference>
<evidence type="ECO:0000313" key="3">
    <source>
        <dbReference type="EMBL" id="KFC82280.1"/>
    </source>
</evidence>
<proteinExistence type="predicted"/>
<dbReference type="Proteomes" id="UP000028640">
    <property type="component" value="Unassembled WGS sequence"/>
</dbReference>
<feature type="transmembrane region" description="Helical" evidence="1">
    <location>
        <begin position="333"/>
        <end position="352"/>
    </location>
</feature>
<dbReference type="PANTHER" id="PTHR23028:SF53">
    <property type="entry name" value="ACYL_TRANSF_3 DOMAIN-CONTAINING PROTEIN"/>
    <property type="match status" value="1"/>
</dbReference>
<dbReference type="GO" id="GO:0016020">
    <property type="term" value="C:membrane"/>
    <property type="evidence" value="ECO:0007669"/>
    <property type="project" value="TreeGrafter"/>
</dbReference>
<dbReference type="eggNOG" id="COG1835">
    <property type="taxonomic scope" value="Bacteria"/>
</dbReference>
<keyword evidence="1" id="KW-0472">Membrane</keyword>
<dbReference type="OrthoDB" id="9796461at2"/>
<sequence>MQKASKQRFIGLEWLRFLLGCYVMVYHTFHQYPQRGSVPFLAELTSMGFFATSTFFVLSGFLLTHVYFNGNQMRESGRSFLKKRFCNLYPIHIVALASSILVVSLMQWLAIPPEGPGSSLRFVVYDTNSELGGTNPELFRHYMTNAQLAFNGVLQLLMLQAWNPYFLTFNAPLWSLSTLFFFYLFFPWLGPKLLALRHKWLWMAIICAIYLLPPIWVIWQQQYGMPFTGLLQRGPLFRLPEFLAGILGYGIFRQHQRANLVIGRSMRTLLALGILLCFLIGTALFTHGNGRHWYFLLHNGLLLPSQVCLVYLSALAHDPKSAWLRHWSPRLGAASLSIFALHVPLFSLFRTLEQLLRGAPMSCFNDWQGCVDAAGKVQLSVTGYVIYLLLTVAICVIFQERFVVRMRNFLLRLFSSSTKPQRQ</sequence>
<dbReference type="PANTHER" id="PTHR23028">
    <property type="entry name" value="ACETYLTRANSFERASE"/>
    <property type="match status" value="1"/>
</dbReference>
<keyword evidence="1" id="KW-0812">Transmembrane</keyword>
<gene>
    <name evidence="3" type="ORF">GEAM_1539</name>
</gene>
<protein>
    <submittedName>
        <fullName evidence="3">Lysophospholipid acyltransferase</fullName>
        <ecNumber evidence="3">2.3.1.-</ecNumber>
    </submittedName>
</protein>
<keyword evidence="1" id="KW-1133">Transmembrane helix</keyword>
<feature type="transmembrane region" description="Helical" evidence="1">
    <location>
        <begin position="12"/>
        <end position="29"/>
    </location>
</feature>
<dbReference type="InterPro" id="IPR002656">
    <property type="entry name" value="Acyl_transf_3_dom"/>
</dbReference>
<feature type="transmembrane region" description="Helical" evidence="1">
    <location>
        <begin position="200"/>
        <end position="219"/>
    </location>
</feature>
<keyword evidence="4" id="KW-1185">Reference proteome</keyword>
<dbReference type="Pfam" id="PF01757">
    <property type="entry name" value="Acyl_transf_3"/>
    <property type="match status" value="1"/>
</dbReference>
<dbReference type="GO" id="GO:0009103">
    <property type="term" value="P:lipopolysaccharide biosynthetic process"/>
    <property type="evidence" value="ECO:0007669"/>
    <property type="project" value="TreeGrafter"/>
</dbReference>
<evidence type="ECO:0000313" key="4">
    <source>
        <dbReference type="Proteomes" id="UP000028640"/>
    </source>
</evidence>